<dbReference type="PANTHER" id="PTHR47691">
    <property type="entry name" value="REGULATOR-RELATED"/>
    <property type="match status" value="1"/>
</dbReference>
<evidence type="ECO:0000313" key="3">
    <source>
        <dbReference type="EMBL" id="TWP46675.1"/>
    </source>
</evidence>
<feature type="compositionally biased region" description="Basic and acidic residues" evidence="1">
    <location>
        <begin position="16"/>
        <end position="33"/>
    </location>
</feature>
<dbReference type="PROSITE" id="PS50043">
    <property type="entry name" value="HTH_LUXR_2"/>
    <property type="match status" value="1"/>
</dbReference>
<feature type="domain" description="HTH luxR-type" evidence="2">
    <location>
        <begin position="746"/>
        <end position="811"/>
    </location>
</feature>
<dbReference type="InterPro" id="IPR036388">
    <property type="entry name" value="WH-like_DNA-bd_sf"/>
</dbReference>
<dbReference type="Gene3D" id="3.40.50.300">
    <property type="entry name" value="P-loop containing nucleotide triphosphate hydrolases"/>
    <property type="match status" value="1"/>
</dbReference>
<feature type="region of interest" description="Disordered" evidence="1">
    <location>
        <begin position="1"/>
        <end position="86"/>
    </location>
</feature>
<dbReference type="EMBL" id="VOBR01000031">
    <property type="protein sequence ID" value="TWP46675.1"/>
    <property type="molecule type" value="Genomic_DNA"/>
</dbReference>
<evidence type="ECO:0000256" key="1">
    <source>
        <dbReference type="SAM" id="MobiDB-lite"/>
    </source>
</evidence>
<gene>
    <name evidence="3" type="ORF">FKR81_35055</name>
</gene>
<dbReference type="SUPFAM" id="SSF46894">
    <property type="entry name" value="C-terminal effector domain of the bipartite response regulators"/>
    <property type="match status" value="1"/>
</dbReference>
<proteinExistence type="predicted"/>
<dbReference type="SUPFAM" id="SSF52540">
    <property type="entry name" value="P-loop containing nucleoside triphosphate hydrolases"/>
    <property type="match status" value="1"/>
</dbReference>
<comment type="caution">
    <text evidence="3">The sequence shown here is derived from an EMBL/GenBank/DDBJ whole genome shotgun (WGS) entry which is preliminary data.</text>
</comment>
<dbReference type="CDD" id="cd06170">
    <property type="entry name" value="LuxR_C_like"/>
    <property type="match status" value="1"/>
</dbReference>
<organism evidence="3 4">
    <name type="scientific">Lentzea tibetensis</name>
    <dbReference type="NCBI Taxonomy" id="2591470"/>
    <lineage>
        <taxon>Bacteria</taxon>
        <taxon>Bacillati</taxon>
        <taxon>Actinomycetota</taxon>
        <taxon>Actinomycetes</taxon>
        <taxon>Pseudonocardiales</taxon>
        <taxon>Pseudonocardiaceae</taxon>
        <taxon>Lentzea</taxon>
    </lineage>
</organism>
<reference evidence="3 4" key="1">
    <citation type="submission" date="2019-07" db="EMBL/GenBank/DDBJ databases">
        <title>Lentzea xizangensis sp. nov., isolated from Qinghai-Tibetan Plateau Soils.</title>
        <authorList>
            <person name="Huang J."/>
        </authorList>
    </citation>
    <scope>NUCLEOTIDE SEQUENCE [LARGE SCALE GENOMIC DNA]</scope>
    <source>
        <strain evidence="3 4">FXJ1.1311</strain>
    </source>
</reference>
<evidence type="ECO:0000259" key="2">
    <source>
        <dbReference type="PROSITE" id="PS50043"/>
    </source>
</evidence>
<protein>
    <submittedName>
        <fullName evidence="3">AAA family ATPase</fullName>
    </submittedName>
</protein>
<dbReference type="PANTHER" id="PTHR47691:SF3">
    <property type="entry name" value="HTH-TYPE TRANSCRIPTIONAL REGULATOR RV0890C-RELATED"/>
    <property type="match status" value="1"/>
</dbReference>
<dbReference type="InterPro" id="IPR000792">
    <property type="entry name" value="Tscrpt_reg_LuxR_C"/>
</dbReference>
<dbReference type="GO" id="GO:0006355">
    <property type="term" value="P:regulation of DNA-templated transcription"/>
    <property type="evidence" value="ECO:0007669"/>
    <property type="project" value="InterPro"/>
</dbReference>
<dbReference type="AlphaFoldDB" id="A0A563EIQ0"/>
<dbReference type="SMART" id="SM00421">
    <property type="entry name" value="HTH_LUXR"/>
    <property type="match status" value="1"/>
</dbReference>
<dbReference type="InterPro" id="IPR016032">
    <property type="entry name" value="Sig_transdc_resp-reg_C-effctor"/>
</dbReference>
<sequence length="813" mass="89173">MRGSGGDHRPHHLAGHPRDQGRHADRGRADQPRDIGSAARVAPHRGAVRSPPQGRARPAISRADRSRGQPTGSRGRRVPAAGQSRPVKRDLADFIGRAGELNEVRRLLRSRRLVTLVGPGGSGKTRLAEEVLKNDHQAVRVHLDVVSRPDSIWHAIASAVDVREQVHGSIIGAVVQQLASTQSVVLLDNCEHLVEACAQVVTQLLRACDRLRVLVTSRQPLDLDGEACVYIGPMDPADATALFLRRADAVQAHLVAGDRDHDLIGRLCDRVEHLPLPIELVARRLRTLSLAEIEQALEKSMRSTLVPGDQVDPASPPRHRTIDAVVAWSYERLSAGERDALNRLSILVGTFDLDLGVRVCGDSSTPRHAAIHVISSLCAKSMLVREEEKDQLLLFRLLEPVRQFAADRLKATNGTDQTYDRLVAALVDHARSGWELDEPRPNEDRILVLHAHLINAHDWCKRRNDPRHGYLAISILDAWTRHGHAKRVLHLAQQMLAEHGYSDYAAEVHYFAAWSHIRLEQGAEALRHANQLRNLWKSRSSAYQAVALNTVGFAAIQAGDDAQAIDVLRASVRQAVQSGDALRSALCMSNLVKALCQIGQKDEALAVARQSLLLLTDDAAGYRKCYVHTSAGFAMLDCDHLDEARTCFTEGVITGANTTYFLSFALHGLALVASRQGDASQTAVLLGAAAQALQRAGTEPWEYWKQRTRAAEQMAVAELGSGLYRKAHARGTRLTHTGLVDIVSRKSGTSTTLTRRQEDIARLILAGRTNAEIAEQLGIALGTVRTHVSQMLRRHGAGSRAELARLLAEFELD</sequence>
<dbReference type="Pfam" id="PF00196">
    <property type="entry name" value="GerE"/>
    <property type="match status" value="1"/>
</dbReference>
<dbReference type="GO" id="GO:0003677">
    <property type="term" value="F:DNA binding"/>
    <property type="evidence" value="ECO:0007669"/>
    <property type="project" value="InterPro"/>
</dbReference>
<keyword evidence="4" id="KW-1185">Reference proteome</keyword>
<name>A0A563EIQ0_9PSEU</name>
<dbReference type="PRINTS" id="PR00038">
    <property type="entry name" value="HTHLUXR"/>
</dbReference>
<dbReference type="InterPro" id="IPR049945">
    <property type="entry name" value="AAA_22"/>
</dbReference>
<dbReference type="Gene3D" id="1.10.10.10">
    <property type="entry name" value="Winged helix-like DNA-binding domain superfamily/Winged helix DNA-binding domain"/>
    <property type="match status" value="1"/>
</dbReference>
<dbReference type="OrthoDB" id="3651603at2"/>
<dbReference type="InterPro" id="IPR027417">
    <property type="entry name" value="P-loop_NTPase"/>
</dbReference>
<dbReference type="SUPFAM" id="SSF48452">
    <property type="entry name" value="TPR-like"/>
    <property type="match status" value="1"/>
</dbReference>
<dbReference type="Gene3D" id="1.25.40.10">
    <property type="entry name" value="Tetratricopeptide repeat domain"/>
    <property type="match status" value="1"/>
</dbReference>
<dbReference type="GO" id="GO:0016887">
    <property type="term" value="F:ATP hydrolysis activity"/>
    <property type="evidence" value="ECO:0007669"/>
    <property type="project" value="InterPro"/>
</dbReference>
<dbReference type="Proteomes" id="UP000316639">
    <property type="component" value="Unassembled WGS sequence"/>
</dbReference>
<dbReference type="Pfam" id="PF13401">
    <property type="entry name" value="AAA_22"/>
    <property type="match status" value="1"/>
</dbReference>
<dbReference type="Pfam" id="PF25872">
    <property type="entry name" value="HTH_77"/>
    <property type="match status" value="1"/>
</dbReference>
<accession>A0A563EIQ0</accession>
<dbReference type="InterPro" id="IPR011990">
    <property type="entry name" value="TPR-like_helical_dom_sf"/>
</dbReference>
<evidence type="ECO:0000313" key="4">
    <source>
        <dbReference type="Proteomes" id="UP000316639"/>
    </source>
</evidence>
<dbReference type="InterPro" id="IPR058852">
    <property type="entry name" value="HTH_77"/>
</dbReference>